<dbReference type="OrthoDB" id="1932527at2759"/>
<dbReference type="Proteomes" id="UP000245207">
    <property type="component" value="Unassembled WGS sequence"/>
</dbReference>
<evidence type="ECO:0000259" key="1">
    <source>
        <dbReference type="PROSITE" id="PS50878"/>
    </source>
</evidence>
<dbReference type="PANTHER" id="PTHR33116:SF78">
    <property type="entry name" value="OS12G0587133 PROTEIN"/>
    <property type="match status" value="1"/>
</dbReference>
<dbReference type="PANTHER" id="PTHR33116">
    <property type="entry name" value="REVERSE TRANSCRIPTASE ZINC-BINDING DOMAIN-CONTAINING PROTEIN-RELATED-RELATED"/>
    <property type="match status" value="1"/>
</dbReference>
<dbReference type="STRING" id="35608.A0A2U1NKM7"/>
<dbReference type="Pfam" id="PF00078">
    <property type="entry name" value="RVT_1"/>
    <property type="match status" value="1"/>
</dbReference>
<evidence type="ECO:0000313" key="3">
    <source>
        <dbReference type="Proteomes" id="UP000245207"/>
    </source>
</evidence>
<comment type="caution">
    <text evidence="2">The sequence shown here is derived from an EMBL/GenBank/DDBJ whole genome shotgun (WGS) entry which is preliminary data.</text>
</comment>
<dbReference type="InterPro" id="IPR043502">
    <property type="entry name" value="DNA/RNA_pol_sf"/>
</dbReference>
<keyword evidence="2" id="KW-0548">Nucleotidyltransferase</keyword>
<reference evidence="2 3" key="1">
    <citation type="journal article" date="2018" name="Mol. Plant">
        <title>The genome of Artemisia annua provides insight into the evolution of Asteraceae family and artemisinin biosynthesis.</title>
        <authorList>
            <person name="Shen Q."/>
            <person name="Zhang L."/>
            <person name="Liao Z."/>
            <person name="Wang S."/>
            <person name="Yan T."/>
            <person name="Shi P."/>
            <person name="Liu M."/>
            <person name="Fu X."/>
            <person name="Pan Q."/>
            <person name="Wang Y."/>
            <person name="Lv Z."/>
            <person name="Lu X."/>
            <person name="Zhang F."/>
            <person name="Jiang W."/>
            <person name="Ma Y."/>
            <person name="Chen M."/>
            <person name="Hao X."/>
            <person name="Li L."/>
            <person name="Tang Y."/>
            <person name="Lv G."/>
            <person name="Zhou Y."/>
            <person name="Sun X."/>
            <person name="Brodelius P.E."/>
            <person name="Rose J.K.C."/>
            <person name="Tang K."/>
        </authorList>
    </citation>
    <scope>NUCLEOTIDE SEQUENCE [LARGE SCALE GENOMIC DNA]</scope>
    <source>
        <strain evidence="3">cv. Huhao1</strain>
        <tissue evidence="2">Leaf</tissue>
    </source>
</reference>
<keyword evidence="2" id="KW-0808">Transferase</keyword>
<organism evidence="2 3">
    <name type="scientific">Artemisia annua</name>
    <name type="common">Sweet wormwood</name>
    <dbReference type="NCBI Taxonomy" id="35608"/>
    <lineage>
        <taxon>Eukaryota</taxon>
        <taxon>Viridiplantae</taxon>
        <taxon>Streptophyta</taxon>
        <taxon>Embryophyta</taxon>
        <taxon>Tracheophyta</taxon>
        <taxon>Spermatophyta</taxon>
        <taxon>Magnoliopsida</taxon>
        <taxon>eudicotyledons</taxon>
        <taxon>Gunneridae</taxon>
        <taxon>Pentapetalae</taxon>
        <taxon>asterids</taxon>
        <taxon>campanulids</taxon>
        <taxon>Asterales</taxon>
        <taxon>Asteraceae</taxon>
        <taxon>Asteroideae</taxon>
        <taxon>Anthemideae</taxon>
        <taxon>Artemisiinae</taxon>
        <taxon>Artemisia</taxon>
    </lineage>
</organism>
<evidence type="ECO:0000313" key="2">
    <source>
        <dbReference type="EMBL" id="PWA74065.1"/>
    </source>
</evidence>
<dbReference type="EMBL" id="PKPP01002628">
    <property type="protein sequence ID" value="PWA74065.1"/>
    <property type="molecule type" value="Genomic_DNA"/>
</dbReference>
<dbReference type="SUPFAM" id="SSF56672">
    <property type="entry name" value="DNA/RNA polymerases"/>
    <property type="match status" value="1"/>
</dbReference>
<accession>A0A2U1NKM7</accession>
<keyword evidence="3" id="KW-1185">Reference proteome</keyword>
<dbReference type="InterPro" id="IPR000477">
    <property type="entry name" value="RT_dom"/>
</dbReference>
<gene>
    <name evidence="2" type="ORF">CTI12_AA253540</name>
</gene>
<dbReference type="PROSITE" id="PS50878">
    <property type="entry name" value="RT_POL"/>
    <property type="match status" value="1"/>
</dbReference>
<protein>
    <submittedName>
        <fullName evidence="2">Reverse transcriptase domain, Zinc finger, CCHC-type</fullName>
    </submittedName>
</protein>
<name>A0A2U1NKM7_ARTAN</name>
<feature type="domain" description="Reverse transcriptase" evidence="1">
    <location>
        <begin position="1"/>
        <end position="165"/>
    </location>
</feature>
<sequence>MEKLGFDIKWRSWIKGCFVNARSSILVNGSPTSEFAVSKGLRQGDPLSPFLFILAMEGLHALICKALDMGIYKGATIDSDHLRVSHLIYADDVIFAGHWSATNIHNLLCILRILRCFFLISGLKINVHKCSLLGVCFYEEEVLDMAHIYGCGVAKLPMTYLGVSV</sequence>
<proteinExistence type="predicted"/>
<dbReference type="AlphaFoldDB" id="A0A2U1NKM7"/>
<keyword evidence="2" id="KW-0695">RNA-directed DNA polymerase</keyword>
<dbReference type="GO" id="GO:0003964">
    <property type="term" value="F:RNA-directed DNA polymerase activity"/>
    <property type="evidence" value="ECO:0007669"/>
    <property type="project" value="UniProtKB-KW"/>
</dbReference>